<dbReference type="EMBL" id="JACEMZ010000010">
    <property type="protein sequence ID" value="MBA4452126.1"/>
    <property type="molecule type" value="Genomic_DNA"/>
</dbReference>
<evidence type="ECO:0000313" key="2">
    <source>
        <dbReference type="Proteomes" id="UP000559653"/>
    </source>
</evidence>
<sequence>MMVKCNKEGIENATKIISEGGVIIFPTDTVYGIGCDPYNKDSVAKIYQIKKRPKEKPFPILAYSIDTVNQIAEFDEDSKKIAEKFWPGPLTLILKLKDEKLKAVLEVPEKIAIRVPDNQCLLDILKNSKFLIGTSANYSGEGSFTKSKECSEKIKEYDVFVDGGDIQSKGESTIAEINEGQLVIHREGALKKEEITRFF</sequence>
<evidence type="ECO:0000313" key="1">
    <source>
        <dbReference type="EMBL" id="MBA4452126.1"/>
    </source>
</evidence>
<reference evidence="1 2" key="1">
    <citation type="journal article" date="2020" name="Appl. Environ. Microbiol.">
        <title>Genomic Characteristics of a Novel Species of Ammonia-Oxidizing Archaea from the Jiulong River Estuary.</title>
        <authorList>
            <person name="Zou D."/>
            <person name="Wan R."/>
            <person name="Han L."/>
            <person name="Xu M.N."/>
            <person name="Liu Y."/>
            <person name="Liu H."/>
            <person name="Kao S.J."/>
            <person name="Li M."/>
        </authorList>
    </citation>
    <scope>NUCLEOTIDE SEQUENCE [LARGE SCALE GENOMIC DNA]</scope>
    <source>
        <strain evidence="1">W1bin1</strain>
    </source>
</reference>
<name>A0AC60VXG9_9ARCH</name>
<proteinExistence type="predicted"/>
<dbReference type="Proteomes" id="UP000559653">
    <property type="component" value="Unassembled WGS sequence"/>
</dbReference>
<organism evidence="1 2">
    <name type="scientific">Candidatus Nitrosomaritimum aestuariumsis</name>
    <dbReference type="NCBI Taxonomy" id="3342354"/>
    <lineage>
        <taxon>Archaea</taxon>
        <taxon>Nitrososphaerota</taxon>
        <taxon>Nitrososphaeria</taxon>
        <taxon>Nitrosopumilales</taxon>
        <taxon>Nitrosopumilaceae</taxon>
        <taxon>Candidatus Nitrosomaritimum</taxon>
    </lineage>
</organism>
<gene>
    <name evidence="1" type="ORF">H2B03_02980</name>
</gene>
<accession>A0AC60VXG9</accession>
<protein>
    <submittedName>
        <fullName evidence="1">Threonylcarbamoyl-AMP synthase</fullName>
    </submittedName>
</protein>
<comment type="caution">
    <text evidence="1">The sequence shown here is derived from an EMBL/GenBank/DDBJ whole genome shotgun (WGS) entry which is preliminary data.</text>
</comment>